<evidence type="ECO:0000313" key="1">
    <source>
        <dbReference type="EMBL" id="KAA8713019.1"/>
    </source>
</evidence>
<accession>A0A5M9QYD3</accession>
<reference evidence="1 2" key="1">
    <citation type="submission" date="2019-09" db="EMBL/GenBank/DDBJ databases">
        <title>Draft genome sequence of various Type strains from the CCUG.</title>
        <authorList>
            <person name="Pineiro-Iglesias B."/>
            <person name="Tunovic T."/>
            <person name="Unosson C."/>
            <person name="Inganas E."/>
            <person name="Ohlen M."/>
            <person name="Cardew S."/>
            <person name="Jensie-Markopoulos S."/>
            <person name="Salva-Serra F."/>
            <person name="Jaen-Luchoro D."/>
            <person name="Karlsson R."/>
            <person name="Svensson-Stadler L."/>
            <person name="Chun J."/>
            <person name="Moore E."/>
        </authorList>
    </citation>
    <scope>NUCLEOTIDE SEQUENCE [LARGE SCALE GENOMIC DNA]</scope>
    <source>
        <strain evidence="1 2">CCUG 53682T</strain>
    </source>
</reference>
<dbReference type="EMBL" id="VXKB01000008">
    <property type="protein sequence ID" value="KAA8713019.1"/>
    <property type="molecule type" value="Genomic_DNA"/>
</dbReference>
<evidence type="ECO:0000313" key="2">
    <source>
        <dbReference type="Proteomes" id="UP000322181"/>
    </source>
</evidence>
<dbReference type="AlphaFoldDB" id="A0A5M9QYD3"/>
<organism evidence="1 2">
    <name type="scientific">Morganella psychrotolerans</name>
    <dbReference type="NCBI Taxonomy" id="368603"/>
    <lineage>
        <taxon>Bacteria</taxon>
        <taxon>Pseudomonadati</taxon>
        <taxon>Pseudomonadota</taxon>
        <taxon>Gammaproteobacteria</taxon>
        <taxon>Enterobacterales</taxon>
        <taxon>Morganellaceae</taxon>
        <taxon>Morganella</taxon>
    </lineage>
</organism>
<gene>
    <name evidence="1" type="ORF">F4V73_18055</name>
</gene>
<dbReference type="Proteomes" id="UP000322181">
    <property type="component" value="Unassembled WGS sequence"/>
</dbReference>
<protein>
    <submittedName>
        <fullName evidence="1">DUF4365 domain-containing protein</fullName>
    </submittedName>
</protein>
<proteinExistence type="predicted"/>
<comment type="caution">
    <text evidence="1">The sequence shown here is derived from an EMBL/GenBank/DDBJ whole genome shotgun (WGS) entry which is preliminary data.</text>
</comment>
<sequence length="506" mass="58177">MASGKKLNLGKLGEDTFSLWCTEAELVSNRSHDEDATGWDHLVEFPYIESDKPKDTWGAPIECKVQVKSTQRKDRRLSIKSSVLKRLIDYSYPAFILFLEFDKQNKLENSFLVHIDKEITEKVLKEIRKNSISQTQKDLHKLKISIPYDESNVLNENSGGCLKNTIYSFIPNLDINKYQKNKREIIKNSGYSEFNFQVKFSATPKDLNNLILQNILKKSGELKVNDFTVFENRFNLPDGEQILHSSQPGSLLLTPNIIDRCNLYIKSSEHAPAIIFKAEVFSLPNITVQGGGFLIFRSHTFSLIMDLYDDKNNNNDTCKIKLIQDQFTSVLDLVKTLKSLRLLHNNKGVFLGVDFKGYWQLTINFVKSNINSQIFNIIEPLENIIYKFELGSEHKTTFDYLASDYNTIIAISKIITNDTTDMVFTDNSITDKDVTHLEIPYFRYIELNNIIVGVSCFIQTERTSESNFTVTGFTDVDCFMFLNKSELDGYIQELNNNIKKNSKKHT</sequence>
<dbReference type="RefSeq" id="WP_150385170.1">
    <property type="nucleotide sequence ID" value="NZ_BAAAFS010000007.1"/>
</dbReference>
<name>A0A5M9QYD3_9GAMM</name>